<dbReference type="CDD" id="cd01189">
    <property type="entry name" value="INT_ICEBs1_C_like"/>
    <property type="match status" value="1"/>
</dbReference>
<comment type="caution">
    <text evidence="7">The sequence shown here is derived from an EMBL/GenBank/DDBJ whole genome shotgun (WGS) entry which is preliminary data.</text>
</comment>
<dbReference type="PROSITE" id="PS51900">
    <property type="entry name" value="CB"/>
    <property type="match status" value="1"/>
</dbReference>
<protein>
    <recommendedName>
        <fullName evidence="9">Tyr recombinase domain-containing protein</fullName>
    </recommendedName>
</protein>
<reference evidence="7 8" key="1">
    <citation type="submission" date="2013-01" db="EMBL/GenBank/DDBJ databases">
        <title>The Genome Sequence of Butyricicoccus pullicaecorum 1.2.</title>
        <authorList>
            <consortium name="The Broad Institute Genome Sequencing Platform"/>
            <person name="Earl A."/>
            <person name="Ward D."/>
            <person name="Feldgarden M."/>
            <person name="Gevers D."/>
            <person name="Van Immerseel F."/>
            <person name="Eeckhaut V."/>
            <person name="Walker B."/>
            <person name="Young S.K."/>
            <person name="Zeng Q."/>
            <person name="Gargeya S."/>
            <person name="Fitzgerald M."/>
            <person name="Haas B."/>
            <person name="Abouelleil A."/>
            <person name="Alvarado L."/>
            <person name="Arachchi H.M."/>
            <person name="Berlin A.M."/>
            <person name="Chapman S.B."/>
            <person name="Dewar J."/>
            <person name="Goldberg J."/>
            <person name="Griggs A."/>
            <person name="Gujja S."/>
            <person name="Hansen M."/>
            <person name="Howarth C."/>
            <person name="Imamovic A."/>
            <person name="Larimer J."/>
            <person name="McCowan C."/>
            <person name="Murphy C."/>
            <person name="Neiman D."/>
            <person name="Pearson M."/>
            <person name="Priest M."/>
            <person name="Roberts A."/>
            <person name="Saif S."/>
            <person name="Shea T."/>
            <person name="Sisk P."/>
            <person name="Sykes S."/>
            <person name="Wortman J."/>
            <person name="Nusbaum C."/>
            <person name="Birren B."/>
        </authorList>
    </citation>
    <scope>NUCLEOTIDE SEQUENCE [LARGE SCALE GENOMIC DNA]</scope>
    <source>
        <strain evidence="7 8">1.2</strain>
    </source>
</reference>
<dbReference type="Gene3D" id="1.10.443.10">
    <property type="entry name" value="Intergrase catalytic core"/>
    <property type="match status" value="1"/>
</dbReference>
<dbReference type="GO" id="GO:0006310">
    <property type="term" value="P:DNA recombination"/>
    <property type="evidence" value="ECO:0007669"/>
    <property type="project" value="UniProtKB-KW"/>
</dbReference>
<dbReference type="PANTHER" id="PTHR30349">
    <property type="entry name" value="PHAGE INTEGRASE-RELATED"/>
    <property type="match status" value="1"/>
</dbReference>
<gene>
    <name evidence="7" type="ORF">HMPREF1526_00215</name>
</gene>
<keyword evidence="3" id="KW-0233">DNA recombination</keyword>
<name>R8W4S2_9FIRM</name>
<dbReference type="AlphaFoldDB" id="R8W4S2"/>
<organism evidence="7 8">
    <name type="scientific">Butyricicoccus pullicaecorum 1.2</name>
    <dbReference type="NCBI Taxonomy" id="1203606"/>
    <lineage>
        <taxon>Bacteria</taxon>
        <taxon>Bacillati</taxon>
        <taxon>Bacillota</taxon>
        <taxon>Clostridia</taxon>
        <taxon>Eubacteriales</taxon>
        <taxon>Butyricicoccaceae</taxon>
        <taxon>Butyricicoccus</taxon>
    </lineage>
</organism>
<keyword evidence="8" id="KW-1185">Reference proteome</keyword>
<dbReference type="eggNOG" id="COG0582">
    <property type="taxonomic scope" value="Bacteria"/>
</dbReference>
<dbReference type="Pfam" id="PF00589">
    <property type="entry name" value="Phage_integrase"/>
    <property type="match status" value="1"/>
</dbReference>
<proteinExistence type="inferred from homology"/>
<dbReference type="SUPFAM" id="SSF56349">
    <property type="entry name" value="DNA breaking-rejoining enzymes"/>
    <property type="match status" value="1"/>
</dbReference>
<dbReference type="InterPro" id="IPR050090">
    <property type="entry name" value="Tyrosine_recombinase_XerCD"/>
</dbReference>
<evidence type="ECO:0000313" key="7">
    <source>
        <dbReference type="EMBL" id="EOQ39521.1"/>
    </source>
</evidence>
<dbReference type="InterPro" id="IPR011010">
    <property type="entry name" value="DNA_brk_join_enz"/>
</dbReference>
<evidence type="ECO:0000256" key="1">
    <source>
        <dbReference type="ARBA" id="ARBA00008857"/>
    </source>
</evidence>
<evidence type="ECO:0000313" key="8">
    <source>
        <dbReference type="Proteomes" id="UP000013981"/>
    </source>
</evidence>
<dbReference type="Proteomes" id="UP000013981">
    <property type="component" value="Unassembled WGS sequence"/>
</dbReference>
<accession>R8W4S2</accession>
<feature type="domain" description="Tyr recombinase" evidence="5">
    <location>
        <begin position="154"/>
        <end position="362"/>
    </location>
</feature>
<dbReference type="GO" id="GO:0015074">
    <property type="term" value="P:DNA integration"/>
    <property type="evidence" value="ECO:0007669"/>
    <property type="project" value="InterPro"/>
</dbReference>
<dbReference type="PATRIC" id="fig|1203606.4.peg.198"/>
<dbReference type="GO" id="GO:0003677">
    <property type="term" value="F:DNA binding"/>
    <property type="evidence" value="ECO:0007669"/>
    <property type="project" value="UniProtKB-UniRule"/>
</dbReference>
<dbReference type="EMBL" id="AQOB01000002">
    <property type="protein sequence ID" value="EOQ39521.1"/>
    <property type="molecule type" value="Genomic_DNA"/>
</dbReference>
<dbReference type="PROSITE" id="PS51898">
    <property type="entry name" value="TYR_RECOMBINASE"/>
    <property type="match status" value="1"/>
</dbReference>
<dbReference type="InterPro" id="IPR010998">
    <property type="entry name" value="Integrase_recombinase_N"/>
</dbReference>
<comment type="similarity">
    <text evidence="1">Belongs to the 'phage' integrase family.</text>
</comment>
<evidence type="ECO:0000259" key="6">
    <source>
        <dbReference type="PROSITE" id="PS51900"/>
    </source>
</evidence>
<keyword evidence="2 4" id="KW-0238">DNA-binding</keyword>
<evidence type="ECO:0008006" key="9">
    <source>
        <dbReference type="Google" id="ProtNLM"/>
    </source>
</evidence>
<dbReference type="InterPro" id="IPR044068">
    <property type="entry name" value="CB"/>
</dbReference>
<dbReference type="RefSeq" id="WP_016146424.1">
    <property type="nucleotide sequence ID" value="NZ_KB976103.1"/>
</dbReference>
<evidence type="ECO:0000256" key="3">
    <source>
        <dbReference type="ARBA" id="ARBA00023172"/>
    </source>
</evidence>
<dbReference type="InterPro" id="IPR013762">
    <property type="entry name" value="Integrase-like_cat_sf"/>
</dbReference>
<evidence type="ECO:0000259" key="5">
    <source>
        <dbReference type="PROSITE" id="PS51898"/>
    </source>
</evidence>
<evidence type="ECO:0000256" key="4">
    <source>
        <dbReference type="PROSITE-ProRule" id="PRU01248"/>
    </source>
</evidence>
<dbReference type="Gene3D" id="1.10.150.130">
    <property type="match status" value="1"/>
</dbReference>
<sequence>MTITQRKDGRYQAVIRDDEYGNPLPKPVYFYDRNRKQLELKVRQFRADRKRGRLFQEVREAWEEEHFRDLAHNTWVSYSPALKRAAQNFDTRPVKDMTPLEIERTVRLMAKQGYSHQSCKIYLSAMRQICDYAVLHGDININPCEAIRLPRGLPKTRRLPPDDALIQTIIEHVDDNFGLYLYFLLYTGLRRGEALAIDIQKDLDFEARLIHVRHSVYFVGDRPYLKDTKTLAGMRDVVMLDNLYDKLLPYRHQRGYLFGGAKLMTLKAFNKAFDRYALAAGLAYTEQVLRTRHRRGKTEEYIKTYIRHRVTSHQLRHAYATLLFEADIDVKDAQQLLGHSKEEVTRDTYTHIRERRKTQTAQKLNDFLRHSNL</sequence>
<dbReference type="OrthoDB" id="9785687at2"/>
<dbReference type="HOGENOM" id="CLU_027562_17_1_9"/>
<dbReference type="InterPro" id="IPR002104">
    <property type="entry name" value="Integrase_catalytic"/>
</dbReference>
<dbReference type="PANTHER" id="PTHR30349:SF64">
    <property type="entry name" value="PROPHAGE INTEGRASE INTD-RELATED"/>
    <property type="match status" value="1"/>
</dbReference>
<evidence type="ECO:0000256" key="2">
    <source>
        <dbReference type="ARBA" id="ARBA00023125"/>
    </source>
</evidence>
<feature type="domain" description="Core-binding (CB)" evidence="6">
    <location>
        <begin position="53"/>
        <end position="134"/>
    </location>
</feature>